<organism evidence="2 3">
    <name type="scientific">Saccharopolyspora taberi</name>
    <dbReference type="NCBI Taxonomy" id="60895"/>
    <lineage>
        <taxon>Bacteria</taxon>
        <taxon>Bacillati</taxon>
        <taxon>Actinomycetota</taxon>
        <taxon>Actinomycetes</taxon>
        <taxon>Pseudonocardiales</taxon>
        <taxon>Pseudonocardiaceae</taxon>
        <taxon>Saccharopolyspora</taxon>
    </lineage>
</organism>
<evidence type="ECO:0000313" key="2">
    <source>
        <dbReference type="EMBL" id="GAA2793482.1"/>
    </source>
</evidence>
<keyword evidence="1" id="KW-0472">Membrane</keyword>
<evidence type="ECO:0000313" key="3">
    <source>
        <dbReference type="Proteomes" id="UP001500979"/>
    </source>
</evidence>
<feature type="transmembrane region" description="Helical" evidence="1">
    <location>
        <begin position="41"/>
        <end position="57"/>
    </location>
</feature>
<reference evidence="2 3" key="1">
    <citation type="journal article" date="2019" name="Int. J. Syst. Evol. Microbiol.">
        <title>The Global Catalogue of Microorganisms (GCM) 10K type strain sequencing project: providing services to taxonomists for standard genome sequencing and annotation.</title>
        <authorList>
            <consortium name="The Broad Institute Genomics Platform"/>
            <consortium name="The Broad Institute Genome Sequencing Center for Infectious Disease"/>
            <person name="Wu L."/>
            <person name="Ma J."/>
        </authorList>
    </citation>
    <scope>NUCLEOTIDE SEQUENCE [LARGE SCALE GENOMIC DNA]</scope>
    <source>
        <strain evidence="2 3">JCM 9383</strain>
    </source>
</reference>
<proteinExistence type="predicted"/>
<dbReference type="EMBL" id="BAAAUX010000014">
    <property type="protein sequence ID" value="GAA2793482.1"/>
    <property type="molecule type" value="Genomic_DNA"/>
</dbReference>
<dbReference type="Proteomes" id="UP001500979">
    <property type="component" value="Unassembled WGS sequence"/>
</dbReference>
<name>A0ABN3VD37_9PSEU</name>
<keyword evidence="1" id="KW-0812">Transmembrane</keyword>
<keyword evidence="3" id="KW-1185">Reference proteome</keyword>
<sequence length="65" mass="6991">MPATEVSMGARVGRLAVAAVLALLLAAVLRAAHVQFPTTIGMALLAVLIFGWEPLRARMRRRTHA</sequence>
<protein>
    <submittedName>
        <fullName evidence="2">Uncharacterized protein</fullName>
    </submittedName>
</protein>
<gene>
    <name evidence="2" type="ORF">GCM10010470_30440</name>
</gene>
<accession>A0ABN3VD37</accession>
<evidence type="ECO:0000256" key="1">
    <source>
        <dbReference type="SAM" id="Phobius"/>
    </source>
</evidence>
<comment type="caution">
    <text evidence="2">The sequence shown here is derived from an EMBL/GenBank/DDBJ whole genome shotgun (WGS) entry which is preliminary data.</text>
</comment>
<keyword evidence="1" id="KW-1133">Transmembrane helix</keyword>
<dbReference type="RefSeq" id="WP_344680318.1">
    <property type="nucleotide sequence ID" value="NZ_BAAAUX010000014.1"/>
</dbReference>